<dbReference type="GO" id="GO:0009360">
    <property type="term" value="C:DNA polymerase III complex"/>
    <property type="evidence" value="ECO:0007669"/>
    <property type="project" value="InterPro"/>
</dbReference>
<feature type="domain" description="DNA polymerase III beta sliding clamp central" evidence="12">
    <location>
        <begin position="146"/>
        <end position="249"/>
    </location>
</feature>
<comment type="subcellular location">
    <subcellularLocation>
        <location evidence="1">Cytoplasm</location>
    </subcellularLocation>
</comment>
<dbReference type="CDD" id="cd00140">
    <property type="entry name" value="beta_clamp"/>
    <property type="match status" value="1"/>
</dbReference>
<dbReference type="GO" id="GO:0003887">
    <property type="term" value="F:DNA-directed DNA polymerase activity"/>
    <property type="evidence" value="ECO:0007669"/>
    <property type="project" value="UniProtKB-KW"/>
</dbReference>
<dbReference type="InterPro" id="IPR022637">
    <property type="entry name" value="DNA_polIII_beta_cen"/>
</dbReference>
<evidence type="ECO:0000259" key="12">
    <source>
        <dbReference type="Pfam" id="PF02767"/>
    </source>
</evidence>
<proteinExistence type="inferred from homology"/>
<dbReference type="GO" id="GO:0003677">
    <property type="term" value="F:DNA binding"/>
    <property type="evidence" value="ECO:0007669"/>
    <property type="project" value="UniProtKB-KW"/>
</dbReference>
<dbReference type="GO" id="GO:0008408">
    <property type="term" value="F:3'-5' exonuclease activity"/>
    <property type="evidence" value="ECO:0007669"/>
    <property type="project" value="InterPro"/>
</dbReference>
<dbReference type="EMBL" id="JAENIO010000069">
    <property type="protein sequence ID" value="MBK1835638.1"/>
    <property type="molecule type" value="Genomic_DNA"/>
</dbReference>
<keyword evidence="9" id="KW-0238">DNA-binding</keyword>
<evidence type="ECO:0000256" key="7">
    <source>
        <dbReference type="ARBA" id="ARBA00022705"/>
    </source>
</evidence>
<keyword evidence="5" id="KW-0808">Transferase</keyword>
<keyword evidence="14" id="KW-1185">Reference proteome</keyword>
<gene>
    <name evidence="13" type="ORF">JIN78_16335</name>
</gene>
<evidence type="ECO:0000256" key="5">
    <source>
        <dbReference type="ARBA" id="ARBA00022679"/>
    </source>
</evidence>
<evidence type="ECO:0000256" key="8">
    <source>
        <dbReference type="ARBA" id="ARBA00022932"/>
    </source>
</evidence>
<keyword evidence="8" id="KW-0239">DNA-directed DNA polymerase</keyword>
<organism evidence="13 14">
    <name type="scientific">Roseibacillus ishigakijimensis</name>
    <dbReference type="NCBI Taxonomy" id="454146"/>
    <lineage>
        <taxon>Bacteria</taxon>
        <taxon>Pseudomonadati</taxon>
        <taxon>Verrucomicrobiota</taxon>
        <taxon>Verrucomicrobiia</taxon>
        <taxon>Verrucomicrobiales</taxon>
        <taxon>Verrucomicrobiaceae</taxon>
        <taxon>Roseibacillus</taxon>
    </lineage>
</organism>
<evidence type="ECO:0000256" key="3">
    <source>
        <dbReference type="ARBA" id="ARBA00021035"/>
    </source>
</evidence>
<dbReference type="InterPro" id="IPR046938">
    <property type="entry name" value="DNA_clamp_sf"/>
</dbReference>
<evidence type="ECO:0000256" key="2">
    <source>
        <dbReference type="ARBA" id="ARBA00010752"/>
    </source>
</evidence>
<dbReference type="GO" id="GO:0005737">
    <property type="term" value="C:cytoplasm"/>
    <property type="evidence" value="ECO:0007669"/>
    <property type="project" value="UniProtKB-SubCell"/>
</dbReference>
<dbReference type="Gene3D" id="3.70.10.10">
    <property type="match status" value="1"/>
</dbReference>
<dbReference type="InterPro" id="IPR001001">
    <property type="entry name" value="DNA_polIII_beta"/>
</dbReference>
<sequence length="380" mass="40573">MNTLTIEAHAFQDAGKLCKRLPFAASKLPVLNHVEVRADKRHAFLTVATLNIRLTARIKLVHPTKEPMAFLLPPEAFRAAMKADGDSLIEMGPQTTDEGPGLALGSIQGGMALDALYPTLSTSEFPPLPELEGPTTLIPAKTLEDLARVAPAASTDSARKTLNGVFFSPEKGGMLVATDGKRLAATPAVVPMSAEFVLPSAAVKVLAHRHFTSRDLTVTVLGKARAQQIRFHSETVQLTSSTLEGNFPKWQQVVPANSQATVSLAPTEQRSVRRWLTGLKGSECTVSLRATTTHSLELVHGRSGKAVATVEVPARVEGPVPVLQLEPKFLATALHVGAVLHFGDALSPLVVRNARGGFCVVMPMRPTVQVQSPQARALAN</sequence>
<evidence type="ECO:0000256" key="9">
    <source>
        <dbReference type="ARBA" id="ARBA00023125"/>
    </source>
</evidence>
<evidence type="ECO:0000256" key="4">
    <source>
        <dbReference type="ARBA" id="ARBA00022490"/>
    </source>
</evidence>
<dbReference type="AlphaFoldDB" id="A0A934VJ05"/>
<dbReference type="SMART" id="SM00480">
    <property type="entry name" value="POL3Bc"/>
    <property type="match status" value="1"/>
</dbReference>
<reference evidence="13" key="1">
    <citation type="submission" date="2021-01" db="EMBL/GenBank/DDBJ databases">
        <title>Modified the classification status of verrucomicrobia.</title>
        <authorList>
            <person name="Feng X."/>
        </authorList>
    </citation>
    <scope>NUCLEOTIDE SEQUENCE</scope>
    <source>
        <strain evidence="13">KCTC 12986</strain>
    </source>
</reference>
<accession>A0A934VJ05</accession>
<dbReference type="PANTHER" id="PTHR30478:SF0">
    <property type="entry name" value="BETA SLIDING CLAMP"/>
    <property type="match status" value="1"/>
</dbReference>
<dbReference type="Gene3D" id="3.10.150.10">
    <property type="entry name" value="DNA Polymerase III, subunit A, domain 2"/>
    <property type="match status" value="1"/>
</dbReference>
<keyword evidence="6" id="KW-0548">Nucleotidyltransferase</keyword>
<dbReference type="Proteomes" id="UP000604083">
    <property type="component" value="Unassembled WGS sequence"/>
</dbReference>
<dbReference type="SUPFAM" id="SSF55979">
    <property type="entry name" value="DNA clamp"/>
    <property type="match status" value="1"/>
</dbReference>
<evidence type="ECO:0000313" key="14">
    <source>
        <dbReference type="Proteomes" id="UP000604083"/>
    </source>
</evidence>
<evidence type="ECO:0000256" key="10">
    <source>
        <dbReference type="ARBA" id="ARBA00030988"/>
    </source>
</evidence>
<dbReference type="PANTHER" id="PTHR30478">
    <property type="entry name" value="DNA POLYMERASE III SUBUNIT BETA"/>
    <property type="match status" value="1"/>
</dbReference>
<evidence type="ECO:0000256" key="11">
    <source>
        <dbReference type="ARBA" id="ARBA00033276"/>
    </source>
</evidence>
<evidence type="ECO:0000313" key="13">
    <source>
        <dbReference type="EMBL" id="MBK1835638.1"/>
    </source>
</evidence>
<comment type="caution">
    <text evidence="13">The sequence shown here is derived from an EMBL/GenBank/DDBJ whole genome shotgun (WGS) entry which is preliminary data.</text>
</comment>
<evidence type="ECO:0000256" key="6">
    <source>
        <dbReference type="ARBA" id="ARBA00022695"/>
    </source>
</evidence>
<dbReference type="Pfam" id="PF02767">
    <property type="entry name" value="DNA_pol3_beta_2"/>
    <property type="match status" value="1"/>
</dbReference>
<evidence type="ECO:0000256" key="1">
    <source>
        <dbReference type="ARBA" id="ARBA00004496"/>
    </source>
</evidence>
<dbReference type="GO" id="GO:0006271">
    <property type="term" value="P:DNA strand elongation involved in DNA replication"/>
    <property type="evidence" value="ECO:0007669"/>
    <property type="project" value="TreeGrafter"/>
</dbReference>
<protein>
    <recommendedName>
        <fullName evidence="3">Beta sliding clamp</fullName>
    </recommendedName>
    <alternativeName>
        <fullName evidence="11">Beta-clamp processivity factor</fullName>
    </alternativeName>
    <alternativeName>
        <fullName evidence="10">DNA polymerase III beta sliding clamp subunit</fullName>
    </alternativeName>
</protein>
<name>A0A934VJ05_9BACT</name>
<keyword evidence="4" id="KW-0963">Cytoplasm</keyword>
<dbReference type="RefSeq" id="WP_200393073.1">
    <property type="nucleotide sequence ID" value="NZ_JAENIO010000069.1"/>
</dbReference>
<keyword evidence="7" id="KW-0235">DNA replication</keyword>
<comment type="similarity">
    <text evidence="2">Belongs to the beta sliding clamp family.</text>
</comment>